<dbReference type="GO" id="GO:0005524">
    <property type="term" value="F:ATP binding"/>
    <property type="evidence" value="ECO:0007669"/>
    <property type="project" value="UniProtKB-KW"/>
</dbReference>
<dbReference type="Proteomes" id="UP000178606">
    <property type="component" value="Unassembled WGS sequence"/>
</dbReference>
<keyword evidence="1" id="KW-0540">Nuclease</keyword>
<dbReference type="Gene3D" id="3.40.50.300">
    <property type="entry name" value="P-loop containing nucleotide triphosphate hydrolases"/>
    <property type="match status" value="3"/>
</dbReference>
<name>A0A1F6C5R8_HANXR</name>
<dbReference type="GO" id="GO:0006310">
    <property type="term" value="P:DNA recombination"/>
    <property type="evidence" value="ECO:0007669"/>
    <property type="project" value="TreeGrafter"/>
</dbReference>
<evidence type="ECO:0000256" key="6">
    <source>
        <dbReference type="ARBA" id="ARBA00022839"/>
    </source>
</evidence>
<dbReference type="SUPFAM" id="SSF52980">
    <property type="entry name" value="Restriction endonuclease-like"/>
    <property type="match status" value="1"/>
</dbReference>
<dbReference type="AlphaFoldDB" id="A0A1F6C5R8"/>
<evidence type="ECO:0000256" key="5">
    <source>
        <dbReference type="ARBA" id="ARBA00022806"/>
    </source>
</evidence>
<keyword evidence="3" id="KW-0227">DNA damage</keyword>
<evidence type="ECO:0000256" key="2">
    <source>
        <dbReference type="ARBA" id="ARBA00022741"/>
    </source>
</evidence>
<dbReference type="EMBL" id="MFKF01000402">
    <property type="protein sequence ID" value="OGG44499.1"/>
    <property type="molecule type" value="Genomic_DNA"/>
</dbReference>
<dbReference type="InterPro" id="IPR038726">
    <property type="entry name" value="PDDEXK_AddAB-type"/>
</dbReference>
<protein>
    <recommendedName>
        <fullName evidence="10">UvrD-like helicase C-terminal domain-containing protein</fullName>
    </recommendedName>
</protein>
<keyword evidence="8" id="KW-0238">DNA-binding</keyword>
<dbReference type="InterPro" id="IPR011335">
    <property type="entry name" value="Restrct_endonuc-II-like"/>
</dbReference>
<evidence type="ECO:0000256" key="7">
    <source>
        <dbReference type="ARBA" id="ARBA00022840"/>
    </source>
</evidence>
<accession>A0A1F6C5R8</accession>
<keyword evidence="4" id="KW-0378">Hydrolase</keyword>
<sequence>MSHQILLAPAWAAAEAWLLDRIAGPLSESPLSRARVVVPSFNLARHLEERLIASGVEGFFGRIFTTLPGLVRELLDESPRDDRPVPASRALRLWGISRMVREKVPEDGEMGRIRHFPGFVAAVDDLIQELQQACIDPEALASLGQRRGSSRLQNLGRIYADYWQMLRAHGWTDAVLEMRASVEAIRVSETLRGFDPLIVYGFDDFTAIQFTVVKALTETHPGVSFVVPFDPDRQEAFSSVENTLRRLEKVTDAPPVSLPVPPSDGSTLSHAQRRVFAPPSSLMAPDEDVQVVTASGPAQMVEAIARQLRRLRRDDPSLRWRDCAVVFRSLSPYRRLINETFPRFGIPFDLPVGTPWGEARVLTFLRGVLGLKINGFAKEALLACLRSAHCRIQIDPVDLTRLASLLPPHASPEALAERLRQMIEERGRRVAEPSEDDPSPADTRRIEDLRATAAGVGSAFGKAAGLPDRGTLAQYAAGVREVAGALIRLPELLPGEDLPLEARWVASDHRALDEFEGRLRALGRAWPHEISFADFLNLLDLLIQEEVLHDPPPRTDAVAFHDALAARGLSFRVVIVAGLMEKEFPALDRPGPFLNEEEQEALVAQAGPDAHLLSSSDRAAKERLLFVSALQAARERLYLVCTNADADGRPTVVSPFLEEVRGLFTSPEDPERDPMVARAYTMAHVLPSDSEDLWHLEEAAMWGLYRMYQGEGLTPEGALLLSDLLGRGPLSGGLIAEVTRWHDPHFTGFDGDLSGDGALLDHLRRTWTGRPLSPTKLDSYGKCPYQFFAGQVLGLEAPEKERMEITPLDRGSLVHRILERFYRERWDASSERARPVTEGEETEATAAILRIAEEVCAAFEQQGRVGHPGAWAYEKRHLMVRLGWFIRSEIEYFKKNPGLAPAHLEFSFGVQDHRGADPASTDDPLTLSSRGAEIHARGIIDRIDAFPDRRAMVIDYKTGRSVPAYGDVYAGISFQLVVYLLSAERLLGFHPGSGFYLLVAQPPGARGGLSQSGQISCGEKPGRKGQLNWLALRERVLAFLSAYASDISAGHFPVLPVDADPEGKACRYCGFRSACRVDETRLILGKVEDTGRFARTQRMNLSAVEGAE</sequence>
<dbReference type="Pfam" id="PF21445">
    <property type="entry name" value="ADDB_N"/>
    <property type="match status" value="1"/>
</dbReference>
<dbReference type="GO" id="GO:0003677">
    <property type="term" value="F:DNA binding"/>
    <property type="evidence" value="ECO:0007669"/>
    <property type="project" value="UniProtKB-KW"/>
</dbReference>
<dbReference type="InterPro" id="IPR011604">
    <property type="entry name" value="PDDEXK-like_dom_sf"/>
</dbReference>
<evidence type="ECO:0000256" key="8">
    <source>
        <dbReference type="ARBA" id="ARBA00023125"/>
    </source>
</evidence>
<dbReference type="InterPro" id="IPR027417">
    <property type="entry name" value="P-loop_NTPase"/>
</dbReference>
<dbReference type="SUPFAM" id="SSF52540">
    <property type="entry name" value="P-loop containing nucleoside triphosphate hydrolases"/>
    <property type="match status" value="1"/>
</dbReference>
<evidence type="ECO:0000256" key="9">
    <source>
        <dbReference type="ARBA" id="ARBA00023204"/>
    </source>
</evidence>
<keyword evidence="7" id="KW-0067">ATP-binding</keyword>
<dbReference type="PANTHER" id="PTHR30591:SF1">
    <property type="entry name" value="RECBCD ENZYME SUBUNIT RECC"/>
    <property type="match status" value="1"/>
</dbReference>
<evidence type="ECO:0000256" key="3">
    <source>
        <dbReference type="ARBA" id="ARBA00022763"/>
    </source>
</evidence>
<dbReference type="InterPro" id="IPR049035">
    <property type="entry name" value="ADDB_N"/>
</dbReference>
<evidence type="ECO:0000259" key="10">
    <source>
        <dbReference type="PROSITE" id="PS51217"/>
    </source>
</evidence>
<evidence type="ECO:0000256" key="1">
    <source>
        <dbReference type="ARBA" id="ARBA00022722"/>
    </source>
</evidence>
<dbReference type="PANTHER" id="PTHR30591">
    <property type="entry name" value="RECBCD ENZYME SUBUNIT RECC"/>
    <property type="match status" value="1"/>
</dbReference>
<keyword evidence="9" id="KW-0234">DNA repair</keyword>
<feature type="domain" description="UvrD-like helicase C-terminal" evidence="10">
    <location>
        <begin position="258"/>
        <end position="546"/>
    </location>
</feature>
<dbReference type="Gene3D" id="3.90.320.10">
    <property type="match status" value="1"/>
</dbReference>
<evidence type="ECO:0000313" key="12">
    <source>
        <dbReference type="Proteomes" id="UP000178606"/>
    </source>
</evidence>
<organism evidence="11 12">
    <name type="scientific">Handelsmanbacteria sp. (strain RIFCSPLOWO2_12_FULL_64_10)</name>
    <dbReference type="NCBI Taxonomy" id="1817868"/>
    <lineage>
        <taxon>Bacteria</taxon>
        <taxon>Candidatus Handelsmaniibacteriota</taxon>
    </lineage>
</organism>
<dbReference type="Pfam" id="PF12705">
    <property type="entry name" value="PDDEXK_1"/>
    <property type="match status" value="1"/>
</dbReference>
<evidence type="ECO:0000256" key="4">
    <source>
        <dbReference type="ARBA" id="ARBA00022801"/>
    </source>
</evidence>
<comment type="caution">
    <text evidence="11">The sequence shown here is derived from an EMBL/GenBank/DDBJ whole genome shotgun (WGS) entry which is preliminary data.</text>
</comment>
<proteinExistence type="predicted"/>
<dbReference type="GO" id="GO:0004527">
    <property type="term" value="F:exonuclease activity"/>
    <property type="evidence" value="ECO:0007669"/>
    <property type="project" value="UniProtKB-KW"/>
</dbReference>
<evidence type="ECO:0000313" key="11">
    <source>
        <dbReference type="EMBL" id="OGG44499.1"/>
    </source>
</evidence>
<keyword evidence="2" id="KW-0547">Nucleotide-binding</keyword>
<dbReference type="GO" id="GO:0006281">
    <property type="term" value="P:DNA repair"/>
    <property type="evidence" value="ECO:0007669"/>
    <property type="project" value="UniProtKB-KW"/>
</dbReference>
<dbReference type="InterPro" id="IPR014017">
    <property type="entry name" value="DNA_helicase_UvrD-like_C"/>
</dbReference>
<dbReference type="GO" id="GO:0004386">
    <property type="term" value="F:helicase activity"/>
    <property type="evidence" value="ECO:0007669"/>
    <property type="project" value="UniProtKB-KW"/>
</dbReference>
<dbReference type="PROSITE" id="PS51217">
    <property type="entry name" value="UVRD_HELICASE_CTER"/>
    <property type="match status" value="1"/>
</dbReference>
<reference evidence="11 12" key="1">
    <citation type="journal article" date="2016" name="Nat. Commun.">
        <title>Thousands of microbial genomes shed light on interconnected biogeochemical processes in an aquifer system.</title>
        <authorList>
            <person name="Anantharaman K."/>
            <person name="Brown C.T."/>
            <person name="Hug L.A."/>
            <person name="Sharon I."/>
            <person name="Castelle C.J."/>
            <person name="Probst A.J."/>
            <person name="Thomas B.C."/>
            <person name="Singh A."/>
            <person name="Wilkins M.J."/>
            <person name="Karaoz U."/>
            <person name="Brodie E.L."/>
            <person name="Williams K.H."/>
            <person name="Hubbard S.S."/>
            <person name="Banfield J.F."/>
        </authorList>
    </citation>
    <scope>NUCLEOTIDE SEQUENCE [LARGE SCALE GENOMIC DNA]</scope>
    <source>
        <strain evidence="12">RIFCSPLOWO2_12_FULL_64_10</strain>
    </source>
</reference>
<keyword evidence="6" id="KW-0269">Exonuclease</keyword>
<gene>
    <name evidence="11" type="ORF">A3F84_07095</name>
</gene>
<keyword evidence="5" id="KW-0347">Helicase</keyword>